<comment type="caution">
    <text evidence="1">The sequence shown here is derived from an EMBL/GenBank/DDBJ whole genome shotgun (WGS) entry which is preliminary data.</text>
</comment>
<dbReference type="Proteomes" id="UP000822476">
    <property type="component" value="Unassembled WGS sequence"/>
</dbReference>
<keyword evidence="2" id="KW-1185">Reference proteome</keyword>
<dbReference type="AlphaFoldDB" id="A0A8S9YIQ3"/>
<proteinExistence type="predicted"/>
<name>A0A8S9YIQ3_9TREM</name>
<dbReference type="EMBL" id="JTDE01004807">
    <property type="protein sequence ID" value="KAF7252988.1"/>
    <property type="molecule type" value="Genomic_DNA"/>
</dbReference>
<evidence type="ECO:0000313" key="1">
    <source>
        <dbReference type="EMBL" id="KAF7252988.1"/>
    </source>
</evidence>
<accession>A0A8S9YIQ3</accession>
<evidence type="ECO:0000313" key="2">
    <source>
        <dbReference type="Proteomes" id="UP000822476"/>
    </source>
</evidence>
<organism evidence="1 2">
    <name type="scientific">Paragonimus skrjabini miyazakii</name>
    <dbReference type="NCBI Taxonomy" id="59628"/>
    <lineage>
        <taxon>Eukaryota</taxon>
        <taxon>Metazoa</taxon>
        <taxon>Spiralia</taxon>
        <taxon>Lophotrochozoa</taxon>
        <taxon>Platyhelminthes</taxon>
        <taxon>Trematoda</taxon>
        <taxon>Digenea</taxon>
        <taxon>Plagiorchiida</taxon>
        <taxon>Troglotremata</taxon>
        <taxon>Troglotrematidae</taxon>
        <taxon>Paragonimus</taxon>
    </lineage>
</organism>
<protein>
    <submittedName>
        <fullName evidence="1">Uncharacterized protein</fullName>
    </submittedName>
</protein>
<sequence>MTLLVSTFVDLIDKNRTTSFVTACCSCLLALTFTVG</sequence>
<gene>
    <name evidence="1" type="ORF">EG68_08669</name>
</gene>
<reference evidence="1" key="1">
    <citation type="submission" date="2019-07" db="EMBL/GenBank/DDBJ databases">
        <title>Annotation for the trematode Paragonimus miyazaki's.</title>
        <authorList>
            <person name="Choi Y.-J."/>
        </authorList>
    </citation>
    <scope>NUCLEOTIDE SEQUENCE</scope>
    <source>
        <strain evidence="1">Japan</strain>
    </source>
</reference>